<comment type="caution">
    <text evidence="6">The sequence shown here is derived from an EMBL/GenBank/DDBJ whole genome shotgun (WGS) entry which is preliminary data.</text>
</comment>
<keyword evidence="5" id="KW-0325">Glycoprotein</keyword>
<keyword evidence="4" id="KW-0378">Hydrolase</keyword>
<dbReference type="AlphaFoldDB" id="A0AAD7DF78"/>
<keyword evidence="7" id="KW-1185">Reference proteome</keyword>
<dbReference type="InterPro" id="IPR029058">
    <property type="entry name" value="AB_hydrolase_fold"/>
</dbReference>
<dbReference type="Gene3D" id="3.40.50.1820">
    <property type="entry name" value="alpha/beta hydrolase"/>
    <property type="match status" value="1"/>
</dbReference>
<gene>
    <name evidence="6" type="ORF">B0H17DRAFT_1202175</name>
</gene>
<protein>
    <submittedName>
        <fullName evidence="6">Uncharacterized protein</fullName>
    </submittedName>
</protein>
<dbReference type="Proteomes" id="UP001221757">
    <property type="component" value="Unassembled WGS sequence"/>
</dbReference>
<evidence type="ECO:0000256" key="3">
    <source>
        <dbReference type="ARBA" id="ARBA00022670"/>
    </source>
</evidence>
<organism evidence="6 7">
    <name type="scientific">Mycena rosella</name>
    <name type="common">Pink bonnet</name>
    <name type="synonym">Agaricus rosellus</name>
    <dbReference type="NCBI Taxonomy" id="1033263"/>
    <lineage>
        <taxon>Eukaryota</taxon>
        <taxon>Fungi</taxon>
        <taxon>Dikarya</taxon>
        <taxon>Basidiomycota</taxon>
        <taxon>Agaricomycotina</taxon>
        <taxon>Agaricomycetes</taxon>
        <taxon>Agaricomycetidae</taxon>
        <taxon>Agaricales</taxon>
        <taxon>Marasmiineae</taxon>
        <taxon>Mycenaceae</taxon>
        <taxon>Mycena</taxon>
    </lineage>
</organism>
<evidence type="ECO:0000256" key="5">
    <source>
        <dbReference type="ARBA" id="ARBA00023180"/>
    </source>
</evidence>
<evidence type="ECO:0000256" key="4">
    <source>
        <dbReference type="ARBA" id="ARBA00022801"/>
    </source>
</evidence>
<reference evidence="6" key="1">
    <citation type="submission" date="2023-03" db="EMBL/GenBank/DDBJ databases">
        <title>Massive genome expansion in bonnet fungi (Mycena s.s.) driven by repeated elements and novel gene families across ecological guilds.</title>
        <authorList>
            <consortium name="Lawrence Berkeley National Laboratory"/>
            <person name="Harder C.B."/>
            <person name="Miyauchi S."/>
            <person name="Viragh M."/>
            <person name="Kuo A."/>
            <person name="Thoen E."/>
            <person name="Andreopoulos B."/>
            <person name="Lu D."/>
            <person name="Skrede I."/>
            <person name="Drula E."/>
            <person name="Henrissat B."/>
            <person name="Morin E."/>
            <person name="Kohler A."/>
            <person name="Barry K."/>
            <person name="LaButti K."/>
            <person name="Morin E."/>
            <person name="Salamov A."/>
            <person name="Lipzen A."/>
            <person name="Mereny Z."/>
            <person name="Hegedus B."/>
            <person name="Baldrian P."/>
            <person name="Stursova M."/>
            <person name="Weitz H."/>
            <person name="Taylor A."/>
            <person name="Grigoriev I.V."/>
            <person name="Nagy L.G."/>
            <person name="Martin F."/>
            <person name="Kauserud H."/>
        </authorList>
    </citation>
    <scope>NUCLEOTIDE SEQUENCE</scope>
    <source>
        <strain evidence="6">CBHHK067</strain>
    </source>
</reference>
<evidence type="ECO:0000256" key="2">
    <source>
        <dbReference type="ARBA" id="ARBA00022645"/>
    </source>
</evidence>
<name>A0AAD7DF78_MYCRO</name>
<proteinExistence type="inferred from homology"/>
<accession>A0AAD7DF78</accession>
<keyword evidence="3" id="KW-0645">Protease</keyword>
<evidence type="ECO:0000313" key="7">
    <source>
        <dbReference type="Proteomes" id="UP001221757"/>
    </source>
</evidence>
<dbReference type="InterPro" id="IPR001563">
    <property type="entry name" value="Peptidase_S10"/>
</dbReference>
<evidence type="ECO:0000256" key="1">
    <source>
        <dbReference type="ARBA" id="ARBA00009431"/>
    </source>
</evidence>
<keyword evidence="2" id="KW-0121">Carboxypeptidase</keyword>
<evidence type="ECO:0000313" key="6">
    <source>
        <dbReference type="EMBL" id="KAJ7689725.1"/>
    </source>
</evidence>
<dbReference type="GO" id="GO:0006508">
    <property type="term" value="P:proteolysis"/>
    <property type="evidence" value="ECO:0007669"/>
    <property type="project" value="UniProtKB-KW"/>
</dbReference>
<dbReference type="GO" id="GO:0004185">
    <property type="term" value="F:serine-type carboxypeptidase activity"/>
    <property type="evidence" value="ECO:0007669"/>
    <property type="project" value="InterPro"/>
</dbReference>
<sequence length="69" mass="7772">MLALERSGHVEFNTLPLREWTVDGKRAGKTRVAKGLTFATVDAAGHLVLYDKPKKSLEMVNRWIARHAL</sequence>
<comment type="similarity">
    <text evidence="1">Belongs to the peptidase S10 family.</text>
</comment>
<dbReference type="SUPFAM" id="SSF53474">
    <property type="entry name" value="alpha/beta-Hydrolases"/>
    <property type="match status" value="1"/>
</dbReference>
<dbReference type="Pfam" id="PF00450">
    <property type="entry name" value="Peptidase_S10"/>
    <property type="match status" value="1"/>
</dbReference>
<dbReference type="EMBL" id="JARKIE010000070">
    <property type="protein sequence ID" value="KAJ7689725.1"/>
    <property type="molecule type" value="Genomic_DNA"/>
</dbReference>